<keyword evidence="2" id="KW-1185">Reference proteome</keyword>
<dbReference type="EMBL" id="RKHL01000002">
    <property type="protein sequence ID" value="ROR76105.1"/>
    <property type="molecule type" value="Genomic_DNA"/>
</dbReference>
<sequence>MSARVTVALDVDGVLCPMVDPDDPHLHERETGWEYSSPAGLPSCVIATPVVQTLLELGGEGVGHASRGRRAKASSNVEVLWHSSWRLEASQGLAPALGAGHLTGGADRMFATVHEYRDRGATWWKLVAIERWLQKNPATQAGPNPLLIWIDDDINAAVRSGEIAPELLRDPRVALISPATNIGINAVELALLRSLAGLA</sequence>
<dbReference type="AlphaFoldDB" id="A0A3N2BLG4"/>
<evidence type="ECO:0000313" key="2">
    <source>
        <dbReference type="Proteomes" id="UP000266915"/>
    </source>
</evidence>
<reference evidence="1 2" key="1">
    <citation type="submission" date="2018-11" db="EMBL/GenBank/DDBJ databases">
        <title>Sequencing the genomes of 1000 actinobacteria strains.</title>
        <authorList>
            <person name="Klenk H.-P."/>
        </authorList>
    </citation>
    <scope>NUCLEOTIDE SEQUENCE [LARGE SCALE GENOMIC DNA]</scope>
    <source>
        <strain evidence="1 2">DSM 14012</strain>
    </source>
</reference>
<comment type="caution">
    <text evidence="1">The sequence shown here is derived from an EMBL/GenBank/DDBJ whole genome shotgun (WGS) entry which is preliminary data.</text>
</comment>
<dbReference type="Proteomes" id="UP000266915">
    <property type="component" value="Unassembled WGS sequence"/>
</dbReference>
<gene>
    <name evidence="1" type="ORF">EDD42_4058</name>
</gene>
<accession>A0A3N2BLG4</accession>
<name>A0A3N2BLG4_9MICO</name>
<dbReference type="RefSeq" id="WP_143736580.1">
    <property type="nucleotide sequence ID" value="NZ_FXAP01000007.1"/>
</dbReference>
<dbReference type="Pfam" id="PF18143">
    <property type="entry name" value="HAD_SAK_2"/>
    <property type="match status" value="1"/>
</dbReference>
<evidence type="ECO:0000313" key="1">
    <source>
        <dbReference type="EMBL" id="ROR76105.1"/>
    </source>
</evidence>
<organism evidence="1 2">
    <name type="scientific">Plantibacter flavus</name>
    <dbReference type="NCBI Taxonomy" id="150123"/>
    <lineage>
        <taxon>Bacteria</taxon>
        <taxon>Bacillati</taxon>
        <taxon>Actinomycetota</taxon>
        <taxon>Actinomycetes</taxon>
        <taxon>Micrococcales</taxon>
        <taxon>Microbacteriaceae</taxon>
        <taxon>Plantibacter</taxon>
    </lineage>
</organism>
<proteinExistence type="predicted"/>
<protein>
    <submittedName>
        <fullName evidence="1">Uncharacterized protein</fullName>
    </submittedName>
</protein>